<proteinExistence type="predicted"/>
<sequence>MGTNETNLGKLTTESIKRKERLQKLREKAKKSEKDEIDQQNLPRPVFRSYKPLNEISTAEVLPQKPTGDIEMTIESQLELLNHPMIIDEIDITDLAPRKPDWDLKRDVSKKLRRLERRSEKAITELIRERLRKNQEKEDISKMVNIGAAQAALHEEE</sequence>
<feature type="region of interest" description="Disordered" evidence="2">
    <location>
        <begin position="1"/>
        <end position="44"/>
    </location>
</feature>
<evidence type="ECO:0008006" key="5">
    <source>
        <dbReference type="Google" id="ProtNLM"/>
    </source>
</evidence>
<name>A0A1A9W6N8_9MUSC</name>
<keyword evidence="1" id="KW-0175">Coiled coil</keyword>
<evidence type="ECO:0000256" key="1">
    <source>
        <dbReference type="SAM" id="Coils"/>
    </source>
</evidence>
<feature type="compositionally biased region" description="Polar residues" evidence="2">
    <location>
        <begin position="1"/>
        <end position="14"/>
    </location>
</feature>
<dbReference type="Proteomes" id="UP000091820">
    <property type="component" value="Unassembled WGS sequence"/>
</dbReference>
<reference evidence="3" key="2">
    <citation type="submission" date="2020-05" db="UniProtKB">
        <authorList>
            <consortium name="EnsemblMetazoa"/>
        </authorList>
    </citation>
    <scope>IDENTIFICATION</scope>
    <source>
        <strain evidence="3">IAEA</strain>
    </source>
</reference>
<feature type="coiled-coil region" evidence="1">
    <location>
        <begin position="105"/>
        <end position="132"/>
    </location>
</feature>
<protein>
    <recommendedName>
        <fullName evidence="5">Cwf18 pre-mRNA splicing factor</fullName>
    </recommendedName>
</protein>
<dbReference type="PANTHER" id="PTHR31551:SF1">
    <property type="entry name" value="COILED-COIL DOMAIN-CONTAINING PROTEIN 12"/>
    <property type="match status" value="1"/>
</dbReference>
<feature type="compositionally biased region" description="Basic and acidic residues" evidence="2">
    <location>
        <begin position="22"/>
        <end position="34"/>
    </location>
</feature>
<dbReference type="GO" id="GO:0005684">
    <property type="term" value="C:U2-type spliceosomal complex"/>
    <property type="evidence" value="ECO:0007669"/>
    <property type="project" value="TreeGrafter"/>
</dbReference>
<evidence type="ECO:0000256" key="2">
    <source>
        <dbReference type="SAM" id="MobiDB-lite"/>
    </source>
</evidence>
<dbReference type="STRING" id="37001.A0A1A9W6N8"/>
<evidence type="ECO:0000313" key="3">
    <source>
        <dbReference type="EnsemblMetazoa" id="GBRI008165-PA"/>
    </source>
</evidence>
<accession>A0A1A9W6N8</accession>
<dbReference type="PANTHER" id="PTHR31551">
    <property type="entry name" value="PRE-MRNA-SPLICING FACTOR CWF18"/>
    <property type="match status" value="1"/>
</dbReference>
<dbReference type="VEuPathDB" id="VectorBase:GBRI008165"/>
<keyword evidence="4" id="KW-1185">Reference proteome</keyword>
<organism evidence="3 4">
    <name type="scientific">Glossina brevipalpis</name>
    <dbReference type="NCBI Taxonomy" id="37001"/>
    <lineage>
        <taxon>Eukaryota</taxon>
        <taxon>Metazoa</taxon>
        <taxon>Ecdysozoa</taxon>
        <taxon>Arthropoda</taxon>
        <taxon>Hexapoda</taxon>
        <taxon>Insecta</taxon>
        <taxon>Pterygota</taxon>
        <taxon>Neoptera</taxon>
        <taxon>Endopterygota</taxon>
        <taxon>Diptera</taxon>
        <taxon>Brachycera</taxon>
        <taxon>Muscomorpha</taxon>
        <taxon>Hippoboscoidea</taxon>
        <taxon>Glossinidae</taxon>
        <taxon>Glossina</taxon>
    </lineage>
</organism>
<dbReference type="AlphaFoldDB" id="A0A1A9W6N8"/>
<evidence type="ECO:0000313" key="4">
    <source>
        <dbReference type="Proteomes" id="UP000091820"/>
    </source>
</evidence>
<dbReference type="EnsemblMetazoa" id="GBRI008165-RA">
    <property type="protein sequence ID" value="GBRI008165-PA"/>
    <property type="gene ID" value="GBRI008165"/>
</dbReference>
<dbReference type="Pfam" id="PF08315">
    <property type="entry name" value="cwf18"/>
    <property type="match status" value="1"/>
</dbReference>
<dbReference type="GO" id="GO:0071014">
    <property type="term" value="C:post-mRNA release spliceosomal complex"/>
    <property type="evidence" value="ECO:0007669"/>
    <property type="project" value="TreeGrafter"/>
</dbReference>
<dbReference type="InterPro" id="IPR013169">
    <property type="entry name" value="mRNA_splic_Cwf18-like"/>
</dbReference>
<reference evidence="4" key="1">
    <citation type="submission" date="2014-03" db="EMBL/GenBank/DDBJ databases">
        <authorList>
            <person name="Aksoy S."/>
            <person name="Warren W."/>
            <person name="Wilson R.K."/>
        </authorList>
    </citation>
    <scope>NUCLEOTIDE SEQUENCE [LARGE SCALE GENOMIC DNA]</scope>
    <source>
        <strain evidence="4">IAEA</strain>
    </source>
</reference>